<sequence>MSTESASTPDDAPEGVPLGSPGPKDAEEPGTGTGSDQAEAVPPAATQPVRTSRDGGDSLATTPLDGSVVGSAEAETPADPVAEPTAEPAEGPIESPGAPVRPVTVSTAIPVSPSGEPMPPSGEPATETTDATTPPAVPTPPATPAADSPAPPAAPAAPAAPVTVSTAVPVPPSGAPVSPSGEPATETTDATTPPAVPTPPATPAAESQAPPATPAAGGQAARAQHRAPHREPGDTAVRRRSLIPSDQTEEEPAEAVTQPVSRGEARAASMSPSPAAPAVPSRQDAERQPPTAGPGRPEELQAAGTGASRSGHGRHVSTERSEDEVLLDGSVTLGRPPSRAGSHWAGVLVSVVALPVSWYFLHLGAARAVEAADPLRFALNASALLALTVGAVALALALWTARRSSLGVTVVGVLSTLIGLVAVALPSVLSSTLTPTLERLTIHSDLGADLATYLWTDAVTGKFLAFGLFMIMVGWVSHSARRAGRREQENALRGRHAA</sequence>
<organism evidence="3 4">
    <name type="scientific">Actinomyces howellii</name>
    <dbReference type="NCBI Taxonomy" id="52771"/>
    <lineage>
        <taxon>Bacteria</taxon>
        <taxon>Bacillati</taxon>
        <taxon>Actinomycetota</taxon>
        <taxon>Actinomycetes</taxon>
        <taxon>Actinomycetales</taxon>
        <taxon>Actinomycetaceae</taxon>
        <taxon>Actinomyces</taxon>
    </lineage>
</organism>
<protein>
    <submittedName>
        <fullName evidence="3">Uncharacterized protein</fullName>
    </submittedName>
</protein>
<keyword evidence="4" id="KW-1185">Reference proteome</keyword>
<feature type="compositionally biased region" description="Low complexity" evidence="1">
    <location>
        <begin position="123"/>
        <end position="134"/>
    </location>
</feature>
<keyword evidence="2" id="KW-0812">Transmembrane</keyword>
<name>A0A3S4SNR4_9ACTO</name>
<feature type="region of interest" description="Disordered" evidence="1">
    <location>
        <begin position="1"/>
        <end position="327"/>
    </location>
</feature>
<feature type="compositionally biased region" description="Pro residues" evidence="1">
    <location>
        <begin position="135"/>
        <end position="155"/>
    </location>
</feature>
<dbReference type="RefSeq" id="WP_126382905.1">
    <property type="nucleotide sequence ID" value="NZ_LR134350.1"/>
</dbReference>
<evidence type="ECO:0000256" key="1">
    <source>
        <dbReference type="SAM" id="MobiDB-lite"/>
    </source>
</evidence>
<feature type="transmembrane region" description="Helical" evidence="2">
    <location>
        <begin position="453"/>
        <end position="476"/>
    </location>
</feature>
<feature type="compositionally biased region" description="Low complexity" evidence="1">
    <location>
        <begin position="203"/>
        <end position="222"/>
    </location>
</feature>
<evidence type="ECO:0000256" key="2">
    <source>
        <dbReference type="SAM" id="Phobius"/>
    </source>
</evidence>
<reference evidence="3 4" key="1">
    <citation type="submission" date="2018-12" db="EMBL/GenBank/DDBJ databases">
        <authorList>
            <consortium name="Pathogen Informatics"/>
        </authorList>
    </citation>
    <scope>NUCLEOTIDE SEQUENCE [LARGE SCALE GENOMIC DNA]</scope>
    <source>
        <strain evidence="3 4">NCTC11636</strain>
    </source>
</reference>
<feature type="transmembrane region" description="Helical" evidence="2">
    <location>
        <begin position="377"/>
        <end position="399"/>
    </location>
</feature>
<proteinExistence type="predicted"/>
<feature type="compositionally biased region" description="Low complexity" evidence="1">
    <location>
        <begin position="175"/>
        <end position="193"/>
    </location>
</feature>
<dbReference type="Proteomes" id="UP000266895">
    <property type="component" value="Chromosome"/>
</dbReference>
<dbReference type="EMBL" id="LR134350">
    <property type="protein sequence ID" value="VEG29156.1"/>
    <property type="molecule type" value="Genomic_DNA"/>
</dbReference>
<feature type="transmembrane region" description="Helical" evidence="2">
    <location>
        <begin position="344"/>
        <end position="365"/>
    </location>
</feature>
<feature type="compositionally biased region" description="Low complexity" evidence="1">
    <location>
        <begin position="266"/>
        <end position="281"/>
    </location>
</feature>
<keyword evidence="2" id="KW-0472">Membrane</keyword>
<dbReference type="OrthoDB" id="3256579at2"/>
<dbReference type="KEGG" id="ahw:NCTC11636_01906"/>
<dbReference type="AlphaFoldDB" id="A0A3S4SNR4"/>
<keyword evidence="2" id="KW-1133">Transmembrane helix</keyword>
<feature type="transmembrane region" description="Helical" evidence="2">
    <location>
        <begin position="406"/>
        <end position="433"/>
    </location>
</feature>
<gene>
    <name evidence="3" type="ORF">NCTC11636_01906</name>
</gene>
<evidence type="ECO:0000313" key="3">
    <source>
        <dbReference type="EMBL" id="VEG29156.1"/>
    </source>
</evidence>
<feature type="compositionally biased region" description="Low complexity" evidence="1">
    <location>
        <begin position="156"/>
        <end position="168"/>
    </location>
</feature>
<accession>A0A3S4SNR4</accession>
<evidence type="ECO:0000313" key="4">
    <source>
        <dbReference type="Proteomes" id="UP000266895"/>
    </source>
</evidence>